<protein>
    <recommendedName>
        <fullName evidence="3">PBS lyase</fullName>
    </recommendedName>
</protein>
<dbReference type="InterPro" id="IPR016024">
    <property type="entry name" value="ARM-type_fold"/>
</dbReference>
<evidence type="ECO:0000313" key="1">
    <source>
        <dbReference type="EMBL" id="GIH25908.1"/>
    </source>
</evidence>
<name>A0A919UQ04_9ACTN</name>
<comment type="caution">
    <text evidence="1">The sequence shown here is derived from an EMBL/GenBank/DDBJ whole genome shotgun (WGS) entry which is preliminary data.</text>
</comment>
<dbReference type="InterPro" id="IPR011989">
    <property type="entry name" value="ARM-like"/>
</dbReference>
<gene>
    <name evidence="1" type="ORF">Aph01nite_42180</name>
</gene>
<reference evidence="1" key="1">
    <citation type="submission" date="2021-01" db="EMBL/GenBank/DDBJ databases">
        <title>Whole genome shotgun sequence of Acrocarpospora phusangensis NBRC 108782.</title>
        <authorList>
            <person name="Komaki H."/>
            <person name="Tamura T."/>
        </authorList>
    </citation>
    <scope>NUCLEOTIDE SEQUENCE</scope>
    <source>
        <strain evidence="1">NBRC 108782</strain>
    </source>
</reference>
<proteinExistence type="predicted"/>
<dbReference type="SUPFAM" id="SSF48371">
    <property type="entry name" value="ARM repeat"/>
    <property type="match status" value="1"/>
</dbReference>
<evidence type="ECO:0000313" key="2">
    <source>
        <dbReference type="Proteomes" id="UP000640052"/>
    </source>
</evidence>
<dbReference type="EMBL" id="BOOA01000034">
    <property type="protein sequence ID" value="GIH25908.1"/>
    <property type="molecule type" value="Genomic_DNA"/>
</dbReference>
<dbReference type="Gene3D" id="1.25.10.10">
    <property type="entry name" value="Leucine-rich Repeat Variant"/>
    <property type="match status" value="1"/>
</dbReference>
<sequence length="382" mass="40306">MHAADIDWSRLFHAYGPASDTPAHLRALTGPDDDARTGALDHLWSAVIHQGTPWTVTPPAALVVAELLTDPETMRPANDVLRAILLDFLGEVAEAALPDTPEDEIRAVAYPASGEDEIGPALDAILAENEVDWDGDAVQAIMARVVLDLRAIAPTLLDHVTACLDDPDLRVRVDATGAAGTLALIPGVGADGLAARLEGTAARSGDHHERCAAMLTLGALGVAPRAFLADPHPAVRACAALAPALAADPAATREILAALRDPAEADSWLTIPLRLVPGRLRFALVAAAVERAESFEELLPAALAIAGMTSHWTVDVDWGPLLTAAFPAPVGEPPVLTPAQRAYLGALVANDEIWNPKMVNPISWFRAAGLPYEREACRRLIS</sequence>
<organism evidence="1 2">
    <name type="scientific">Acrocarpospora phusangensis</name>
    <dbReference type="NCBI Taxonomy" id="1070424"/>
    <lineage>
        <taxon>Bacteria</taxon>
        <taxon>Bacillati</taxon>
        <taxon>Actinomycetota</taxon>
        <taxon>Actinomycetes</taxon>
        <taxon>Streptosporangiales</taxon>
        <taxon>Streptosporangiaceae</taxon>
        <taxon>Acrocarpospora</taxon>
    </lineage>
</organism>
<dbReference type="Proteomes" id="UP000640052">
    <property type="component" value="Unassembled WGS sequence"/>
</dbReference>
<evidence type="ECO:0008006" key="3">
    <source>
        <dbReference type="Google" id="ProtNLM"/>
    </source>
</evidence>
<keyword evidence="2" id="KW-1185">Reference proteome</keyword>
<accession>A0A919UQ04</accession>
<dbReference type="AlphaFoldDB" id="A0A919UQ04"/>